<reference evidence="1 2" key="2">
    <citation type="journal article" date="2010" name="BMC Genomics">
        <title>The genome of Geobacter bemidjiensis, exemplar for the subsurface clade of Geobacter species that predominate in Fe(III)-reducing subsurface environments.</title>
        <authorList>
            <person name="Aklujkar M."/>
            <person name="Young N.D."/>
            <person name="Holmes D."/>
            <person name="Chavan M."/>
            <person name="Risso C."/>
            <person name="Kiss H.E."/>
            <person name="Han C.S."/>
            <person name="Land M.L."/>
            <person name="Lovley D.R."/>
        </authorList>
    </citation>
    <scope>NUCLEOTIDE SEQUENCE [LARGE SCALE GENOMIC DNA]</scope>
    <source>
        <strain evidence="2">ATCC BAA-1014 / DSM 16622 / JCM 12645 / Bem</strain>
    </source>
</reference>
<dbReference type="Proteomes" id="UP000008825">
    <property type="component" value="Chromosome"/>
</dbReference>
<dbReference type="AlphaFoldDB" id="B5E821"/>
<gene>
    <name evidence="1" type="ordered locus">Gbem_2987</name>
</gene>
<keyword evidence="2" id="KW-1185">Reference proteome</keyword>
<reference evidence="1 2" key="1">
    <citation type="submission" date="2008-07" db="EMBL/GenBank/DDBJ databases">
        <title>Complete sequence of Geobacter bemidjiensis BEM.</title>
        <authorList>
            <consortium name="US DOE Joint Genome Institute"/>
            <person name="Lucas S."/>
            <person name="Copeland A."/>
            <person name="Lapidus A."/>
            <person name="Glavina del Rio T."/>
            <person name="Dalin E."/>
            <person name="Tice H."/>
            <person name="Bruce D."/>
            <person name="Goodwin L."/>
            <person name="Pitluck S."/>
            <person name="Kiss H."/>
            <person name="Brettin T."/>
            <person name="Detter J.C."/>
            <person name="Han C."/>
            <person name="Kuske C.R."/>
            <person name="Schmutz J."/>
            <person name="Larimer F."/>
            <person name="Land M."/>
            <person name="Hauser L."/>
            <person name="Kyrpides N."/>
            <person name="Lykidis A."/>
            <person name="Lovley D."/>
            <person name="Richardson P."/>
        </authorList>
    </citation>
    <scope>NUCLEOTIDE SEQUENCE [LARGE SCALE GENOMIC DNA]</scope>
    <source>
        <strain evidence="2">ATCC BAA-1014 / DSM 16622 / JCM 12645 / Bem</strain>
    </source>
</reference>
<name>B5E821_CITBB</name>
<sequence length="193" mass="22240">MGRGSYCRYNAKISTEDLLSVSLADMKRHGAVKPGIGYTLKWSRGGRQTGAINYDLAKDSMTFRYTNTPYGGPPVPVRVVIQYAFTACHYGGQRKWFKCGCGRSVVRLFIKGQRVACRHCLNLAYGSQREDLLDRLHRKIEKVQSRLKDCQSKPKGMHWQTFKEIQGKIYRLESLKWKVLESEYARRFPGMTF</sequence>
<dbReference type="RefSeq" id="WP_012531415.1">
    <property type="nucleotide sequence ID" value="NC_011146.1"/>
</dbReference>
<evidence type="ECO:0000313" key="2">
    <source>
        <dbReference type="Proteomes" id="UP000008825"/>
    </source>
</evidence>
<dbReference type="EMBL" id="CP001124">
    <property type="protein sequence ID" value="ACH39990.1"/>
    <property type="molecule type" value="Genomic_DNA"/>
</dbReference>
<dbReference type="eggNOG" id="COG1675">
    <property type="taxonomic scope" value="Bacteria"/>
</dbReference>
<dbReference type="OrthoDB" id="5951715at2"/>
<dbReference type="KEGG" id="gbm:Gbem_2987"/>
<proteinExistence type="predicted"/>
<dbReference type="HOGENOM" id="CLU_120867_0_0_7"/>
<accession>B5E821</accession>
<evidence type="ECO:0000313" key="1">
    <source>
        <dbReference type="EMBL" id="ACH39990.1"/>
    </source>
</evidence>
<organism evidence="1 2">
    <name type="scientific">Citrifermentans bemidjiense (strain ATCC BAA-1014 / DSM 16622 / JCM 12645 / Bem)</name>
    <name type="common">Geobacter bemidjiensis</name>
    <dbReference type="NCBI Taxonomy" id="404380"/>
    <lineage>
        <taxon>Bacteria</taxon>
        <taxon>Pseudomonadati</taxon>
        <taxon>Thermodesulfobacteriota</taxon>
        <taxon>Desulfuromonadia</taxon>
        <taxon>Geobacterales</taxon>
        <taxon>Geobacteraceae</taxon>
        <taxon>Citrifermentans</taxon>
    </lineage>
</organism>
<protein>
    <submittedName>
        <fullName evidence="1">Uncharacterized protein</fullName>
    </submittedName>
</protein>
<dbReference type="STRING" id="404380.Gbem_2987"/>